<evidence type="ECO:0000256" key="4">
    <source>
        <dbReference type="ARBA" id="ARBA00023002"/>
    </source>
</evidence>
<evidence type="ECO:0008006" key="12">
    <source>
        <dbReference type="Google" id="ProtNLM"/>
    </source>
</evidence>
<dbReference type="GO" id="GO:0004497">
    <property type="term" value="F:monooxygenase activity"/>
    <property type="evidence" value="ECO:0007669"/>
    <property type="project" value="UniProtKB-KW"/>
</dbReference>
<dbReference type="PANTHER" id="PTHR24287">
    <property type="entry name" value="P450, PUTATIVE (EUROFUNG)-RELATED"/>
    <property type="match status" value="1"/>
</dbReference>
<evidence type="ECO:0000256" key="1">
    <source>
        <dbReference type="ARBA" id="ARBA00001971"/>
    </source>
</evidence>
<feature type="chain" id="PRO_5002251247" description="Cytochrome P450" evidence="9">
    <location>
        <begin position="21"/>
        <end position="493"/>
    </location>
</feature>
<dbReference type="Gene3D" id="1.10.630.10">
    <property type="entry name" value="Cytochrome P450"/>
    <property type="match status" value="1"/>
</dbReference>
<keyword evidence="4 8" id="KW-0560">Oxidoreductase</keyword>
<organism evidence="10 11">
    <name type="scientific">Exophiala sideris</name>
    <dbReference type="NCBI Taxonomy" id="1016849"/>
    <lineage>
        <taxon>Eukaryota</taxon>
        <taxon>Fungi</taxon>
        <taxon>Dikarya</taxon>
        <taxon>Ascomycota</taxon>
        <taxon>Pezizomycotina</taxon>
        <taxon>Eurotiomycetes</taxon>
        <taxon>Chaetothyriomycetidae</taxon>
        <taxon>Chaetothyriales</taxon>
        <taxon>Herpotrichiellaceae</taxon>
        <taxon>Exophiala</taxon>
    </lineage>
</organism>
<feature type="signal peptide" evidence="9">
    <location>
        <begin position="1"/>
        <end position="20"/>
    </location>
</feature>
<name>A0A0D1X8U4_9EURO</name>
<dbReference type="PRINTS" id="PR00385">
    <property type="entry name" value="P450"/>
</dbReference>
<dbReference type="Proteomes" id="UP000053599">
    <property type="component" value="Unassembled WGS sequence"/>
</dbReference>
<dbReference type="PANTHER" id="PTHR24287:SF5">
    <property type="entry name" value="P450, PUTATIVE (EUROFUNG)-RELATED"/>
    <property type="match status" value="1"/>
</dbReference>
<accession>A0A0D1X8U4</accession>
<dbReference type="InterPro" id="IPR036396">
    <property type="entry name" value="Cyt_P450_sf"/>
</dbReference>
<dbReference type="InterPro" id="IPR047146">
    <property type="entry name" value="Cyt_P450_E_CYP52_fungi"/>
</dbReference>
<dbReference type="PRINTS" id="PR00463">
    <property type="entry name" value="EP450I"/>
</dbReference>
<comment type="cofactor">
    <cofactor evidence="1 7">
        <name>heme</name>
        <dbReference type="ChEBI" id="CHEBI:30413"/>
    </cofactor>
</comment>
<dbReference type="Pfam" id="PF00067">
    <property type="entry name" value="p450"/>
    <property type="match status" value="1"/>
</dbReference>
<evidence type="ECO:0000313" key="10">
    <source>
        <dbReference type="EMBL" id="KIV84246.1"/>
    </source>
</evidence>
<dbReference type="PROSITE" id="PS00086">
    <property type="entry name" value="CYTOCHROME_P450"/>
    <property type="match status" value="1"/>
</dbReference>
<dbReference type="EMBL" id="KN846951">
    <property type="protein sequence ID" value="KIV84246.1"/>
    <property type="molecule type" value="Genomic_DNA"/>
</dbReference>
<reference evidence="10 11" key="1">
    <citation type="submission" date="2015-01" db="EMBL/GenBank/DDBJ databases">
        <title>The Genome Sequence of Exophiala sideris CBS121828.</title>
        <authorList>
            <consortium name="The Broad Institute Genomics Platform"/>
            <person name="Cuomo C."/>
            <person name="de Hoog S."/>
            <person name="Gorbushina A."/>
            <person name="Stielow B."/>
            <person name="Teixiera M."/>
            <person name="Abouelleil A."/>
            <person name="Chapman S.B."/>
            <person name="Priest M."/>
            <person name="Young S.K."/>
            <person name="Wortman J."/>
            <person name="Nusbaum C."/>
            <person name="Birren B."/>
        </authorList>
    </citation>
    <scope>NUCLEOTIDE SEQUENCE [LARGE SCALE GENOMIC DNA]</scope>
    <source>
        <strain evidence="10 11">CBS 121828</strain>
    </source>
</reference>
<evidence type="ECO:0000256" key="3">
    <source>
        <dbReference type="ARBA" id="ARBA00022723"/>
    </source>
</evidence>
<evidence type="ECO:0000256" key="6">
    <source>
        <dbReference type="ARBA" id="ARBA00023033"/>
    </source>
</evidence>
<keyword evidence="7 8" id="KW-0349">Heme</keyword>
<dbReference type="InterPro" id="IPR001128">
    <property type="entry name" value="Cyt_P450"/>
</dbReference>
<sequence length="493" mass="56709">MHSILWAVAVAIFIVAVVRQIQHRRRIKALGVACPEPPNVYPIPFGIGRFLYIGKRVKDGTFMDLWPEWWQEYGRTLRFSAFGANSIFTDEPDNVRFILQEGPLAGKVGMGADFHDQWYEFLGDSVFNLDGIKWKTNRAKLRKQFTRERLADLELFEHHVQRMIRFVKSYSEQPVPVLDLLHRFTLDTSMNYMLGTDENTVEKPVHQFSHAWDNVFEIMDARARAGGLWKILLPKKPMQDAMAVLNEVAYTQIDRAVERRKNGEKLGTSFLDAITEDTLDREEIRGHLMTIMLGGRDTAALTLTNTLHALARHPAVYATARAEILEVIGPSEIPTFEQLKKLPYLKAIIDEVLRLWPILPYTRKSALKDCTLPTGGKNGEPIAVLTDTELYYSARSMHRRPEFWGHGADLFRPERWIESGGNHKPWTYFPFSGGPRICVGMQFAMTEMQYILSRLLQSFPSLSTTQPELEYKMMILMVPKTEVYVTFHDKKEA</sequence>
<comment type="similarity">
    <text evidence="2 8">Belongs to the cytochrome P450 family.</text>
</comment>
<protein>
    <recommendedName>
        <fullName evidence="12">Cytochrome P450</fullName>
    </recommendedName>
</protein>
<dbReference type="STRING" id="1016849.A0A0D1X8U4"/>
<dbReference type="AlphaFoldDB" id="A0A0D1X8U4"/>
<evidence type="ECO:0000256" key="9">
    <source>
        <dbReference type="SAM" id="SignalP"/>
    </source>
</evidence>
<keyword evidence="3 7" id="KW-0479">Metal-binding</keyword>
<dbReference type="HOGENOM" id="CLU_001570_27_0_1"/>
<evidence type="ECO:0000256" key="2">
    <source>
        <dbReference type="ARBA" id="ARBA00010617"/>
    </source>
</evidence>
<evidence type="ECO:0000256" key="5">
    <source>
        <dbReference type="ARBA" id="ARBA00023004"/>
    </source>
</evidence>
<keyword evidence="9" id="KW-0732">Signal</keyword>
<dbReference type="InterPro" id="IPR017972">
    <property type="entry name" value="Cyt_P450_CS"/>
</dbReference>
<keyword evidence="5 7" id="KW-0408">Iron</keyword>
<evidence type="ECO:0000313" key="11">
    <source>
        <dbReference type="Proteomes" id="UP000053599"/>
    </source>
</evidence>
<dbReference type="SUPFAM" id="SSF48264">
    <property type="entry name" value="Cytochrome P450"/>
    <property type="match status" value="1"/>
</dbReference>
<proteinExistence type="inferred from homology"/>
<dbReference type="GO" id="GO:0016705">
    <property type="term" value="F:oxidoreductase activity, acting on paired donors, with incorporation or reduction of molecular oxygen"/>
    <property type="evidence" value="ECO:0007669"/>
    <property type="project" value="InterPro"/>
</dbReference>
<dbReference type="OrthoDB" id="1470350at2759"/>
<evidence type="ECO:0000256" key="8">
    <source>
        <dbReference type="RuleBase" id="RU000461"/>
    </source>
</evidence>
<keyword evidence="6 8" id="KW-0503">Monooxygenase</keyword>
<feature type="binding site" description="axial binding residue" evidence="7">
    <location>
        <position position="438"/>
    </location>
    <ligand>
        <name>heme</name>
        <dbReference type="ChEBI" id="CHEBI:30413"/>
    </ligand>
    <ligandPart>
        <name>Fe</name>
        <dbReference type="ChEBI" id="CHEBI:18248"/>
    </ligandPart>
</feature>
<dbReference type="InterPro" id="IPR002401">
    <property type="entry name" value="Cyt_P450_E_grp-I"/>
</dbReference>
<gene>
    <name evidence="10" type="ORF">PV11_00036</name>
</gene>
<evidence type="ECO:0000256" key="7">
    <source>
        <dbReference type="PIRSR" id="PIRSR602401-1"/>
    </source>
</evidence>
<dbReference type="GO" id="GO:0005506">
    <property type="term" value="F:iron ion binding"/>
    <property type="evidence" value="ECO:0007669"/>
    <property type="project" value="InterPro"/>
</dbReference>
<dbReference type="GO" id="GO:0020037">
    <property type="term" value="F:heme binding"/>
    <property type="evidence" value="ECO:0007669"/>
    <property type="project" value="InterPro"/>
</dbReference>